<keyword evidence="3" id="KW-1185">Reference proteome</keyword>
<evidence type="ECO:0000313" key="2">
    <source>
        <dbReference type="EMBL" id="MBM6775327.1"/>
    </source>
</evidence>
<comment type="caution">
    <text evidence="2">The sequence shown here is derived from an EMBL/GenBank/DDBJ whole genome shotgun (WGS) entry which is preliminary data.</text>
</comment>
<accession>A0ABS2F3D9</accession>
<dbReference type="Gene3D" id="1.20.1090.10">
    <property type="entry name" value="Dehydroquinate synthase-like - alpha domain"/>
    <property type="match status" value="1"/>
</dbReference>
<dbReference type="Proteomes" id="UP000712527">
    <property type="component" value="Unassembled WGS sequence"/>
</dbReference>
<protein>
    <submittedName>
        <fullName evidence="2">3-dehydroquinate synthase</fullName>
    </submittedName>
</protein>
<organism evidence="2 3">
    <name type="scientific">Olsenella profusa</name>
    <dbReference type="NCBI Taxonomy" id="138595"/>
    <lineage>
        <taxon>Bacteria</taxon>
        <taxon>Bacillati</taxon>
        <taxon>Actinomycetota</taxon>
        <taxon>Coriobacteriia</taxon>
        <taxon>Coriobacteriales</taxon>
        <taxon>Atopobiaceae</taxon>
        <taxon>Olsenella</taxon>
    </lineage>
</organism>
<feature type="compositionally biased region" description="Low complexity" evidence="1">
    <location>
        <begin position="14"/>
        <end position="52"/>
    </location>
</feature>
<reference evidence="2 3" key="1">
    <citation type="journal article" date="2021" name="Sci. Rep.">
        <title>The distribution of antibiotic resistance genes in chicken gut microbiota commensals.</title>
        <authorList>
            <person name="Juricova H."/>
            <person name="Matiasovicova J."/>
            <person name="Kubasova T."/>
            <person name="Cejkova D."/>
            <person name="Rychlik I."/>
        </authorList>
    </citation>
    <scope>NUCLEOTIDE SEQUENCE [LARGE SCALE GENOMIC DNA]</scope>
    <source>
        <strain evidence="2 3">An794</strain>
    </source>
</reference>
<dbReference type="SUPFAM" id="SSF56796">
    <property type="entry name" value="Dehydroquinate synthase-like"/>
    <property type="match status" value="1"/>
</dbReference>
<sequence>MSENTPEEREPQEDAPAAAAPEPEAASASESAAAAPESTAAEPGTESASAAPEPAPAPAPTPEPAKPAPARRATRQWVTLRNGSMDLRVGTGTLSDLPHALRSAVGRPHGCLLVHEPEAPESAVDALRRNLSDQGFELSVAQTPFAGCDLAAVGSLGELLAERGVTADDLVVAVGGYRTLSVASFACASWCGGVSLAEVPLDPSAALLAGPTPRALDLPGLPRMVAQNGSARFYAIDTEVACCPVGTEEMACAFALMVQTAMCDSDRAFGRLWDAADDLVAGDVDALQTQLQDSVKTRGKVVASTSAAVRQSIEYGTTFARALGSLVGERVGASVLLADGLRFAARLGVATESLSIDDMLAQDELLERLGVGTTPAPVDADALVDALHAERYRRSRRFMLAVPRALGRVRLSAVADETLAEHVGAWCATRPA</sequence>
<evidence type="ECO:0000256" key="1">
    <source>
        <dbReference type="SAM" id="MobiDB-lite"/>
    </source>
</evidence>
<dbReference type="Gene3D" id="3.40.50.1970">
    <property type="match status" value="1"/>
</dbReference>
<name>A0ABS2F3D9_9ACTN</name>
<feature type="region of interest" description="Disordered" evidence="1">
    <location>
        <begin position="1"/>
        <end position="79"/>
    </location>
</feature>
<feature type="compositionally biased region" description="Pro residues" evidence="1">
    <location>
        <begin position="53"/>
        <end position="67"/>
    </location>
</feature>
<evidence type="ECO:0000313" key="3">
    <source>
        <dbReference type="Proteomes" id="UP000712527"/>
    </source>
</evidence>
<gene>
    <name evidence="2" type="ORF">H9X80_07190</name>
</gene>
<dbReference type="EMBL" id="JACSNQ010000015">
    <property type="protein sequence ID" value="MBM6775327.1"/>
    <property type="molecule type" value="Genomic_DNA"/>
</dbReference>
<proteinExistence type="predicted"/>
<dbReference type="RefSeq" id="WP_204793665.1">
    <property type="nucleotide sequence ID" value="NZ_JACSNQ010000015.1"/>
</dbReference>